<reference evidence="1 2" key="2">
    <citation type="journal article" date="2022" name="Mol. Ecol. Resour.">
        <title>The genomes of chicory, endive, great burdock and yacon provide insights into Asteraceae paleo-polyploidization history and plant inulin production.</title>
        <authorList>
            <person name="Fan W."/>
            <person name="Wang S."/>
            <person name="Wang H."/>
            <person name="Wang A."/>
            <person name="Jiang F."/>
            <person name="Liu H."/>
            <person name="Zhao H."/>
            <person name="Xu D."/>
            <person name="Zhang Y."/>
        </authorList>
    </citation>
    <scope>NUCLEOTIDE SEQUENCE [LARGE SCALE GENOMIC DNA]</scope>
    <source>
        <strain evidence="2">cv. Yunnan</strain>
        <tissue evidence="1">Leaves</tissue>
    </source>
</reference>
<proteinExistence type="predicted"/>
<accession>A0ACB9D7N7</accession>
<name>A0ACB9D7N7_9ASTR</name>
<evidence type="ECO:0000313" key="2">
    <source>
        <dbReference type="Proteomes" id="UP001056120"/>
    </source>
</evidence>
<reference evidence="2" key="1">
    <citation type="journal article" date="2022" name="Mol. Ecol. Resour.">
        <title>The genomes of chicory, endive, great burdock and yacon provide insights into Asteraceae palaeo-polyploidization history and plant inulin production.</title>
        <authorList>
            <person name="Fan W."/>
            <person name="Wang S."/>
            <person name="Wang H."/>
            <person name="Wang A."/>
            <person name="Jiang F."/>
            <person name="Liu H."/>
            <person name="Zhao H."/>
            <person name="Xu D."/>
            <person name="Zhang Y."/>
        </authorList>
    </citation>
    <scope>NUCLEOTIDE SEQUENCE [LARGE SCALE GENOMIC DNA]</scope>
    <source>
        <strain evidence="2">cv. Yunnan</strain>
    </source>
</reference>
<gene>
    <name evidence="1" type="ORF">L1987_60335</name>
</gene>
<dbReference type="EMBL" id="CM042037">
    <property type="protein sequence ID" value="KAI3742643.1"/>
    <property type="molecule type" value="Genomic_DNA"/>
</dbReference>
<keyword evidence="2" id="KW-1185">Reference proteome</keyword>
<protein>
    <submittedName>
        <fullName evidence="1">Uncharacterized protein</fullName>
    </submittedName>
</protein>
<evidence type="ECO:0000313" key="1">
    <source>
        <dbReference type="EMBL" id="KAI3742643.1"/>
    </source>
</evidence>
<dbReference type="Proteomes" id="UP001056120">
    <property type="component" value="Linkage Group LG20"/>
</dbReference>
<comment type="caution">
    <text evidence="1">The sequence shown here is derived from an EMBL/GenBank/DDBJ whole genome shotgun (WGS) entry which is preliminary data.</text>
</comment>
<sequence>MLLPYITFFFLILTTCRSSDTIAVHQNISDGETIVSGNAKFEPGFFSPGNSKSRYLGIWFKSTSPPHTVANRETARIDTSGVVKLDNQGNLTLVNSSGKPIWSSNSYVPGTNISLVA</sequence>
<organism evidence="1 2">
    <name type="scientific">Smallanthus sonchifolius</name>
    <dbReference type="NCBI Taxonomy" id="185202"/>
    <lineage>
        <taxon>Eukaryota</taxon>
        <taxon>Viridiplantae</taxon>
        <taxon>Streptophyta</taxon>
        <taxon>Embryophyta</taxon>
        <taxon>Tracheophyta</taxon>
        <taxon>Spermatophyta</taxon>
        <taxon>Magnoliopsida</taxon>
        <taxon>eudicotyledons</taxon>
        <taxon>Gunneridae</taxon>
        <taxon>Pentapetalae</taxon>
        <taxon>asterids</taxon>
        <taxon>campanulids</taxon>
        <taxon>Asterales</taxon>
        <taxon>Asteraceae</taxon>
        <taxon>Asteroideae</taxon>
        <taxon>Heliantheae alliance</taxon>
        <taxon>Millerieae</taxon>
        <taxon>Smallanthus</taxon>
    </lineage>
</organism>